<gene>
    <name evidence="2" type="ORF">ACFFN0_12245</name>
</gene>
<proteinExistence type="predicted"/>
<accession>A0ABV5V4T6</accession>
<sequence length="61" mass="6697">MSSRRYETLAAAADRTGISVKTLRRRIADGSLPAYRTGRRIIRVSPEEVDGLLKPVPSSVV</sequence>
<evidence type="ECO:0000313" key="3">
    <source>
        <dbReference type="Proteomes" id="UP001589613"/>
    </source>
</evidence>
<keyword evidence="3" id="KW-1185">Reference proteome</keyword>
<dbReference type="InterPro" id="IPR010093">
    <property type="entry name" value="SinI_DNA-bd"/>
</dbReference>
<dbReference type="InterPro" id="IPR041657">
    <property type="entry name" value="HTH_17"/>
</dbReference>
<keyword evidence="2" id="KW-0238">DNA-binding</keyword>
<evidence type="ECO:0000259" key="1">
    <source>
        <dbReference type="Pfam" id="PF12728"/>
    </source>
</evidence>
<evidence type="ECO:0000313" key="2">
    <source>
        <dbReference type="EMBL" id="MFB9732811.1"/>
    </source>
</evidence>
<dbReference type="SUPFAM" id="SSF46955">
    <property type="entry name" value="Putative DNA-binding domain"/>
    <property type="match status" value="1"/>
</dbReference>
<dbReference type="Pfam" id="PF12728">
    <property type="entry name" value="HTH_17"/>
    <property type="match status" value="1"/>
</dbReference>
<name>A0ABV5V4T6_9MICO</name>
<feature type="domain" description="Helix-turn-helix" evidence="1">
    <location>
        <begin position="8"/>
        <end position="51"/>
    </location>
</feature>
<dbReference type="Proteomes" id="UP001589613">
    <property type="component" value="Unassembled WGS sequence"/>
</dbReference>
<dbReference type="NCBIfam" id="TIGR01764">
    <property type="entry name" value="excise"/>
    <property type="match status" value="1"/>
</dbReference>
<organism evidence="2 3">
    <name type="scientific">Ornithinimicrobium kibberense</name>
    <dbReference type="NCBI Taxonomy" id="282060"/>
    <lineage>
        <taxon>Bacteria</taxon>
        <taxon>Bacillati</taxon>
        <taxon>Actinomycetota</taxon>
        <taxon>Actinomycetes</taxon>
        <taxon>Micrococcales</taxon>
        <taxon>Ornithinimicrobiaceae</taxon>
        <taxon>Ornithinimicrobium</taxon>
    </lineage>
</organism>
<dbReference type="EMBL" id="JBHMAX010000022">
    <property type="protein sequence ID" value="MFB9732811.1"/>
    <property type="molecule type" value="Genomic_DNA"/>
</dbReference>
<dbReference type="GO" id="GO:0003677">
    <property type="term" value="F:DNA binding"/>
    <property type="evidence" value="ECO:0007669"/>
    <property type="project" value="UniProtKB-KW"/>
</dbReference>
<comment type="caution">
    <text evidence="2">The sequence shown here is derived from an EMBL/GenBank/DDBJ whole genome shotgun (WGS) entry which is preliminary data.</text>
</comment>
<dbReference type="RefSeq" id="WP_141338914.1">
    <property type="nucleotide sequence ID" value="NZ_JBHMAX010000022.1"/>
</dbReference>
<reference evidence="2 3" key="1">
    <citation type="submission" date="2024-09" db="EMBL/GenBank/DDBJ databases">
        <authorList>
            <person name="Sun Q."/>
            <person name="Mori K."/>
        </authorList>
    </citation>
    <scope>NUCLEOTIDE SEQUENCE [LARGE SCALE GENOMIC DNA]</scope>
    <source>
        <strain evidence="2 3">JCM 12763</strain>
    </source>
</reference>
<protein>
    <submittedName>
        <fullName evidence="2">Excisionase family DNA-binding protein</fullName>
    </submittedName>
</protein>
<dbReference type="InterPro" id="IPR009061">
    <property type="entry name" value="DNA-bd_dom_put_sf"/>
</dbReference>